<proteinExistence type="predicted"/>
<comment type="caution">
    <text evidence="2">The sequence shown here is derived from an EMBL/GenBank/DDBJ whole genome shotgun (WGS) entry which is preliminary data.</text>
</comment>
<sequence length="112" mass="12881">MTSPKKPPTPIEEKPARSVQQQPRVWHRSKKNKRADQPTQRTKNMLQKEDTRPTWQSQQNSQSLIPPMPAPDHSQNQHQTTPHINTEAANKPHMTQNGRPTQLQSTSQHKVS</sequence>
<keyword evidence="3" id="KW-1185">Reference proteome</keyword>
<feature type="compositionally biased region" description="Pro residues" evidence="1">
    <location>
        <begin position="1"/>
        <end position="10"/>
    </location>
</feature>
<name>A0ABV0V523_9TELE</name>
<organism evidence="2 3">
    <name type="scientific">Ilyodon furcidens</name>
    <name type="common">goldbreast splitfin</name>
    <dbReference type="NCBI Taxonomy" id="33524"/>
    <lineage>
        <taxon>Eukaryota</taxon>
        <taxon>Metazoa</taxon>
        <taxon>Chordata</taxon>
        <taxon>Craniata</taxon>
        <taxon>Vertebrata</taxon>
        <taxon>Euteleostomi</taxon>
        <taxon>Actinopterygii</taxon>
        <taxon>Neopterygii</taxon>
        <taxon>Teleostei</taxon>
        <taxon>Neoteleostei</taxon>
        <taxon>Acanthomorphata</taxon>
        <taxon>Ovalentaria</taxon>
        <taxon>Atherinomorphae</taxon>
        <taxon>Cyprinodontiformes</taxon>
        <taxon>Goodeidae</taxon>
        <taxon>Ilyodon</taxon>
    </lineage>
</organism>
<dbReference type="EMBL" id="JAHRIQ010095057">
    <property type="protein sequence ID" value="MEQ2252454.1"/>
    <property type="molecule type" value="Genomic_DNA"/>
</dbReference>
<accession>A0ABV0V523</accession>
<evidence type="ECO:0000313" key="3">
    <source>
        <dbReference type="Proteomes" id="UP001482620"/>
    </source>
</evidence>
<evidence type="ECO:0000256" key="1">
    <source>
        <dbReference type="SAM" id="MobiDB-lite"/>
    </source>
</evidence>
<feature type="compositionally biased region" description="Polar residues" evidence="1">
    <location>
        <begin position="53"/>
        <end position="64"/>
    </location>
</feature>
<feature type="compositionally biased region" description="Polar residues" evidence="1">
    <location>
        <begin position="73"/>
        <end position="112"/>
    </location>
</feature>
<evidence type="ECO:0000313" key="2">
    <source>
        <dbReference type="EMBL" id="MEQ2252454.1"/>
    </source>
</evidence>
<protein>
    <submittedName>
        <fullName evidence="2">Uncharacterized protein</fullName>
    </submittedName>
</protein>
<gene>
    <name evidence="2" type="ORF">ILYODFUR_021885</name>
</gene>
<feature type="region of interest" description="Disordered" evidence="1">
    <location>
        <begin position="1"/>
        <end position="112"/>
    </location>
</feature>
<dbReference type="Proteomes" id="UP001482620">
    <property type="component" value="Unassembled WGS sequence"/>
</dbReference>
<reference evidence="2 3" key="1">
    <citation type="submission" date="2021-06" db="EMBL/GenBank/DDBJ databases">
        <authorList>
            <person name="Palmer J.M."/>
        </authorList>
    </citation>
    <scope>NUCLEOTIDE SEQUENCE [LARGE SCALE GENOMIC DNA]</scope>
    <source>
        <strain evidence="3">if_2019</strain>
        <tissue evidence="2">Muscle</tissue>
    </source>
</reference>